<accession>A0AAV2IL33</accession>
<dbReference type="Proteomes" id="UP001497497">
    <property type="component" value="Unassembled WGS sequence"/>
</dbReference>
<gene>
    <name evidence="1" type="ORF">GSLYS_00020685001</name>
</gene>
<evidence type="ECO:0000313" key="2">
    <source>
        <dbReference type="Proteomes" id="UP001497497"/>
    </source>
</evidence>
<dbReference type="AlphaFoldDB" id="A0AAV2IL33"/>
<proteinExistence type="predicted"/>
<name>A0AAV2IL33_LYMST</name>
<comment type="caution">
    <text evidence="1">The sequence shown here is derived from an EMBL/GenBank/DDBJ whole genome shotgun (WGS) entry which is preliminary data.</text>
</comment>
<keyword evidence="2" id="KW-1185">Reference proteome</keyword>
<dbReference type="EMBL" id="CAXITT010000956">
    <property type="protein sequence ID" value="CAL1547360.1"/>
    <property type="molecule type" value="Genomic_DNA"/>
</dbReference>
<sequence length="269" mass="30031">MSQEMINLNILSANRDNTDVRIQSSYIPIDKNFKILRAGHHQGDRNIFDGRYCGFQCCAMALAIILRSSILPISDWTSDVVTQSMLAAHRFYAMVLYLQYVFQNPELLERAQDIFCYDLPGRYLRVQDFDVVKNCVSLFEKSFTLSYEAESPLFGTLMDNSNSKSPVEGPGKTLLDSLHQLFTFHNAGIFIAGGKSLAVISHGDKFYLFDSHSCGPVGEPTLDGKACVIQVETLSALANCCKRSAVDERLTYTVDHVDVTVCRDSPATK</sequence>
<organism evidence="1 2">
    <name type="scientific">Lymnaea stagnalis</name>
    <name type="common">Great pond snail</name>
    <name type="synonym">Helix stagnalis</name>
    <dbReference type="NCBI Taxonomy" id="6523"/>
    <lineage>
        <taxon>Eukaryota</taxon>
        <taxon>Metazoa</taxon>
        <taxon>Spiralia</taxon>
        <taxon>Lophotrochozoa</taxon>
        <taxon>Mollusca</taxon>
        <taxon>Gastropoda</taxon>
        <taxon>Heterobranchia</taxon>
        <taxon>Euthyneura</taxon>
        <taxon>Panpulmonata</taxon>
        <taxon>Hygrophila</taxon>
        <taxon>Lymnaeoidea</taxon>
        <taxon>Lymnaeidae</taxon>
        <taxon>Lymnaea</taxon>
    </lineage>
</organism>
<protein>
    <submittedName>
        <fullName evidence="1">Uncharacterized protein</fullName>
    </submittedName>
</protein>
<reference evidence="1 2" key="1">
    <citation type="submission" date="2024-04" db="EMBL/GenBank/DDBJ databases">
        <authorList>
            <consortium name="Genoscope - CEA"/>
            <person name="William W."/>
        </authorList>
    </citation>
    <scope>NUCLEOTIDE SEQUENCE [LARGE SCALE GENOMIC DNA]</scope>
</reference>
<dbReference type="Gene3D" id="3.90.70.120">
    <property type="match status" value="2"/>
</dbReference>
<evidence type="ECO:0000313" key="1">
    <source>
        <dbReference type="EMBL" id="CAL1547360.1"/>
    </source>
</evidence>